<comment type="caution">
    <text evidence="1">The sequence shown here is derived from an EMBL/GenBank/DDBJ whole genome shotgun (WGS) entry which is preliminary data.</text>
</comment>
<dbReference type="RefSeq" id="WP_183299878.1">
    <property type="nucleotide sequence ID" value="NZ_JACHWF010000004.1"/>
</dbReference>
<dbReference type="AlphaFoldDB" id="A0A7W4YT80"/>
<gene>
    <name evidence="1" type="ORF">FHX61_003895</name>
</gene>
<keyword evidence="2" id="KW-1185">Reference proteome</keyword>
<organism evidence="1 2">
    <name type="scientific">Cupriavidus alkaliphilus</name>
    <dbReference type="NCBI Taxonomy" id="942866"/>
    <lineage>
        <taxon>Bacteria</taxon>
        <taxon>Pseudomonadati</taxon>
        <taxon>Pseudomonadota</taxon>
        <taxon>Betaproteobacteria</taxon>
        <taxon>Burkholderiales</taxon>
        <taxon>Burkholderiaceae</taxon>
        <taxon>Cupriavidus</taxon>
    </lineage>
</organism>
<accession>A0A7W4YT80</accession>
<protein>
    <submittedName>
        <fullName evidence="1">Uncharacterized protein</fullName>
    </submittedName>
</protein>
<name>A0A7W4YT80_9BURK</name>
<dbReference type="Proteomes" id="UP000578036">
    <property type="component" value="Unassembled WGS sequence"/>
</dbReference>
<reference evidence="1 2" key="1">
    <citation type="submission" date="2020-08" db="EMBL/GenBank/DDBJ databases">
        <title>Genomic Encyclopedia of Type Strains, Phase IV (KMG-V): Genome sequencing to study the core and pangenomes of soil and plant-associated prokaryotes.</title>
        <authorList>
            <person name="Whitman W."/>
        </authorList>
    </citation>
    <scope>NUCLEOTIDE SEQUENCE [LARGE SCALE GENOMIC DNA]</scope>
    <source>
        <strain evidence="1 2">SLV-2362</strain>
    </source>
</reference>
<sequence>MKPGSCCVLLHRPTLIRHLLRSGRFCAWSFDYAVRHLDEGHHTGEAFCQRFASLRIFAQHGVETLGRGEELLVGGPDVRQLGR</sequence>
<evidence type="ECO:0000313" key="2">
    <source>
        <dbReference type="Proteomes" id="UP000578036"/>
    </source>
</evidence>
<dbReference type="EMBL" id="JACHWF010000004">
    <property type="protein sequence ID" value="MBB3009222.1"/>
    <property type="molecule type" value="Genomic_DNA"/>
</dbReference>
<proteinExistence type="predicted"/>
<evidence type="ECO:0000313" key="1">
    <source>
        <dbReference type="EMBL" id="MBB3009222.1"/>
    </source>
</evidence>